<dbReference type="AlphaFoldDB" id="A0A7R9GBG4"/>
<dbReference type="InterPro" id="IPR009600">
    <property type="entry name" value="PIG-U"/>
</dbReference>
<gene>
    <name evidence="10" type="ORF">NMOB1V02_LOCUS4101</name>
</gene>
<dbReference type="EMBL" id="OA882639">
    <property type="protein sequence ID" value="CAD7276334.1"/>
    <property type="molecule type" value="Genomic_DNA"/>
</dbReference>
<dbReference type="PANTHER" id="PTHR13121:SF0">
    <property type="entry name" value="PHOSPHATIDYLINOSITOL GLYCAN ANCHOR BIOSYNTHESIS CLASS U PROTEIN"/>
    <property type="match status" value="1"/>
</dbReference>
<feature type="transmembrane region" description="Helical" evidence="9">
    <location>
        <begin position="279"/>
        <end position="301"/>
    </location>
</feature>
<evidence type="ECO:0000256" key="4">
    <source>
        <dbReference type="ARBA" id="ARBA00022502"/>
    </source>
</evidence>
<evidence type="ECO:0000256" key="1">
    <source>
        <dbReference type="ARBA" id="ARBA00004477"/>
    </source>
</evidence>
<feature type="transmembrane region" description="Helical" evidence="9">
    <location>
        <begin position="308"/>
        <end position="324"/>
    </location>
</feature>
<keyword evidence="6" id="KW-0256">Endoplasmic reticulum</keyword>
<evidence type="ECO:0000256" key="5">
    <source>
        <dbReference type="ARBA" id="ARBA00022692"/>
    </source>
</evidence>
<evidence type="ECO:0000256" key="8">
    <source>
        <dbReference type="ARBA" id="ARBA00023136"/>
    </source>
</evidence>
<keyword evidence="7 9" id="KW-1133">Transmembrane helix</keyword>
<dbReference type="OrthoDB" id="549017at2759"/>
<evidence type="ECO:0000256" key="6">
    <source>
        <dbReference type="ARBA" id="ARBA00022824"/>
    </source>
</evidence>
<keyword evidence="4" id="KW-0337">GPI-anchor biosynthesis</keyword>
<proteinExistence type="inferred from homology"/>
<feature type="transmembrane region" description="Helical" evidence="9">
    <location>
        <begin position="354"/>
        <end position="373"/>
    </location>
</feature>
<evidence type="ECO:0000256" key="7">
    <source>
        <dbReference type="ARBA" id="ARBA00022989"/>
    </source>
</evidence>
<organism evidence="10">
    <name type="scientific">Notodromas monacha</name>
    <dbReference type="NCBI Taxonomy" id="399045"/>
    <lineage>
        <taxon>Eukaryota</taxon>
        <taxon>Metazoa</taxon>
        <taxon>Ecdysozoa</taxon>
        <taxon>Arthropoda</taxon>
        <taxon>Crustacea</taxon>
        <taxon>Oligostraca</taxon>
        <taxon>Ostracoda</taxon>
        <taxon>Podocopa</taxon>
        <taxon>Podocopida</taxon>
        <taxon>Cypridocopina</taxon>
        <taxon>Cypridoidea</taxon>
        <taxon>Cyprididae</taxon>
        <taxon>Notodromas</taxon>
    </lineage>
</organism>
<evidence type="ECO:0000256" key="3">
    <source>
        <dbReference type="ARBA" id="ARBA00010026"/>
    </source>
</evidence>
<dbReference type="GO" id="GO:0006506">
    <property type="term" value="P:GPI anchor biosynthetic process"/>
    <property type="evidence" value="ECO:0007669"/>
    <property type="project" value="UniProtKB-UniPathway"/>
</dbReference>
<dbReference type="GO" id="GO:0042765">
    <property type="term" value="C:GPI-anchor transamidase complex"/>
    <property type="evidence" value="ECO:0007669"/>
    <property type="project" value="InterPro"/>
</dbReference>
<feature type="transmembrane region" description="Helical" evidence="9">
    <location>
        <begin position="379"/>
        <end position="405"/>
    </location>
</feature>
<dbReference type="GO" id="GO:0016255">
    <property type="term" value="P:attachment of GPI anchor to protein"/>
    <property type="evidence" value="ECO:0007669"/>
    <property type="project" value="InterPro"/>
</dbReference>
<accession>A0A7R9GBG4</accession>
<reference evidence="10" key="1">
    <citation type="submission" date="2020-11" db="EMBL/GenBank/DDBJ databases">
        <authorList>
            <person name="Tran Van P."/>
        </authorList>
    </citation>
    <scope>NUCLEOTIDE SEQUENCE</scope>
</reference>
<evidence type="ECO:0000256" key="2">
    <source>
        <dbReference type="ARBA" id="ARBA00004687"/>
    </source>
</evidence>
<evidence type="ECO:0000313" key="10">
    <source>
        <dbReference type="EMBL" id="CAD7276334.1"/>
    </source>
</evidence>
<protein>
    <recommendedName>
        <fullName evidence="12">Phosphatidylinositol glycan anchor biosynthesis class U protein</fullName>
    </recommendedName>
</protein>
<comment type="pathway">
    <text evidence="2">Glycolipid biosynthesis; glycosylphosphatidylinositol-anchor biosynthesis.</text>
</comment>
<evidence type="ECO:0000256" key="9">
    <source>
        <dbReference type="SAM" id="Phobius"/>
    </source>
</evidence>
<dbReference type="UniPathway" id="UPA00196"/>
<feature type="transmembrane region" description="Helical" evidence="9">
    <location>
        <begin position="183"/>
        <end position="208"/>
    </location>
</feature>
<keyword evidence="8 9" id="KW-0472">Membrane</keyword>
<sequence>MLHLLPWLLTGFVTRYFFSRVKLLSGFVDSSLISTPSNSWHRMKEGHFLWSRGIDPYDGDVFHGTPLTLYLSSLLFRYSGHNEAIISAVLCLLDVTVGAILYFAVWRLMESMVEKERVNKSLFNGDSAKSMMLKTDDISRAAGNVLKAYTFCPFTVLNASETTTVLSNVLVALSLLCIGYRKFTLLGAFLALCAYEDFYPIVLFVPAAYMAWETQKKQNFLGFCCAYVSTILIVLFASFALTGGSWSFLSARYGFLWNVPDLTPNIGLFWYFFTEMFEHFRMFFICSFQINAFIYAAPLLIKFRREPILVVYSLIVLTAIFKSYPCIGDVGFYLSILPMWSHLAATMRQMLITFCFFVATLVLAPVLWHLWLFDGSANANFFFGITLGFAAAQILLLSDILFAYMRRDYELIHGRKRHDKPYVLALQ</sequence>
<keyword evidence="5 9" id="KW-0812">Transmembrane</keyword>
<evidence type="ECO:0008006" key="12">
    <source>
        <dbReference type="Google" id="ProtNLM"/>
    </source>
</evidence>
<name>A0A7R9GBG4_9CRUS</name>
<dbReference type="PANTHER" id="PTHR13121">
    <property type="entry name" value="GPI TRANSAMIDASE COMPONENT PIG-U"/>
    <property type="match status" value="1"/>
</dbReference>
<comment type="similarity">
    <text evidence="3">Belongs to the PIGU family.</text>
</comment>
<dbReference type="Proteomes" id="UP000678499">
    <property type="component" value="Unassembled WGS sequence"/>
</dbReference>
<comment type="subcellular location">
    <subcellularLocation>
        <location evidence="1">Endoplasmic reticulum membrane</location>
        <topology evidence="1">Multi-pass membrane protein</topology>
    </subcellularLocation>
</comment>
<dbReference type="Pfam" id="PF06728">
    <property type="entry name" value="PIG-U"/>
    <property type="match status" value="1"/>
</dbReference>
<keyword evidence="11" id="KW-1185">Reference proteome</keyword>
<feature type="transmembrane region" description="Helical" evidence="9">
    <location>
        <begin position="220"/>
        <end position="241"/>
    </location>
</feature>
<dbReference type="EMBL" id="CAJPEX010000602">
    <property type="protein sequence ID" value="CAG0916486.1"/>
    <property type="molecule type" value="Genomic_DNA"/>
</dbReference>
<evidence type="ECO:0000313" key="11">
    <source>
        <dbReference type="Proteomes" id="UP000678499"/>
    </source>
</evidence>
<feature type="transmembrane region" description="Helical" evidence="9">
    <location>
        <begin position="84"/>
        <end position="105"/>
    </location>
</feature>